<dbReference type="AlphaFoldDB" id="A0ABD0J725"/>
<dbReference type="InterPro" id="IPR000276">
    <property type="entry name" value="GPCR_Rhodpsn"/>
</dbReference>
<evidence type="ECO:0000256" key="4">
    <source>
        <dbReference type="ARBA" id="ARBA00023136"/>
    </source>
</evidence>
<dbReference type="PROSITE" id="PS50262">
    <property type="entry name" value="G_PROTEIN_RECEP_F1_2"/>
    <property type="match status" value="1"/>
</dbReference>
<feature type="transmembrane region" description="Helical" evidence="5">
    <location>
        <begin position="163"/>
        <end position="185"/>
    </location>
</feature>
<feature type="transmembrane region" description="Helical" evidence="5">
    <location>
        <begin position="220"/>
        <end position="240"/>
    </location>
</feature>
<evidence type="ECO:0000256" key="2">
    <source>
        <dbReference type="ARBA" id="ARBA00022692"/>
    </source>
</evidence>
<keyword evidence="3 5" id="KW-1133">Transmembrane helix</keyword>
<proteinExistence type="predicted"/>
<feature type="transmembrane region" description="Helical" evidence="5">
    <location>
        <begin position="44"/>
        <end position="64"/>
    </location>
</feature>
<feature type="transmembrane region" description="Helical" evidence="5">
    <location>
        <begin position="306"/>
        <end position="332"/>
    </location>
</feature>
<organism evidence="7 8">
    <name type="scientific">Batillaria attramentaria</name>
    <dbReference type="NCBI Taxonomy" id="370345"/>
    <lineage>
        <taxon>Eukaryota</taxon>
        <taxon>Metazoa</taxon>
        <taxon>Spiralia</taxon>
        <taxon>Lophotrochozoa</taxon>
        <taxon>Mollusca</taxon>
        <taxon>Gastropoda</taxon>
        <taxon>Caenogastropoda</taxon>
        <taxon>Sorbeoconcha</taxon>
        <taxon>Cerithioidea</taxon>
        <taxon>Batillariidae</taxon>
        <taxon>Batillaria</taxon>
    </lineage>
</organism>
<keyword evidence="4 5" id="KW-0472">Membrane</keyword>
<evidence type="ECO:0000259" key="6">
    <source>
        <dbReference type="PROSITE" id="PS50262"/>
    </source>
</evidence>
<dbReference type="GO" id="GO:0016020">
    <property type="term" value="C:membrane"/>
    <property type="evidence" value="ECO:0007669"/>
    <property type="project" value="UniProtKB-SubCell"/>
</dbReference>
<dbReference type="InterPro" id="IPR017452">
    <property type="entry name" value="GPCR_Rhodpsn_7TM"/>
</dbReference>
<keyword evidence="8" id="KW-1185">Reference proteome</keyword>
<dbReference type="EMBL" id="JACVVK020000593">
    <property type="protein sequence ID" value="KAK7463996.1"/>
    <property type="molecule type" value="Genomic_DNA"/>
</dbReference>
<feature type="transmembrane region" description="Helical" evidence="5">
    <location>
        <begin position="76"/>
        <end position="95"/>
    </location>
</feature>
<dbReference type="Proteomes" id="UP001519460">
    <property type="component" value="Unassembled WGS sequence"/>
</dbReference>
<feature type="domain" description="G-protein coupled receptors family 1 profile" evidence="6">
    <location>
        <begin position="54"/>
        <end position="329"/>
    </location>
</feature>
<dbReference type="Gene3D" id="1.20.1070.10">
    <property type="entry name" value="Rhodopsin 7-helix transmembrane proteins"/>
    <property type="match status" value="1"/>
</dbReference>
<evidence type="ECO:0000313" key="8">
    <source>
        <dbReference type="Proteomes" id="UP001519460"/>
    </source>
</evidence>
<dbReference type="PANTHER" id="PTHR46641:SF18">
    <property type="entry name" value="G-PROTEIN COUPLED RECEPTORS FAMILY 1 PROFILE DOMAIN-CONTAINING PROTEIN"/>
    <property type="match status" value="1"/>
</dbReference>
<name>A0ABD0J725_9CAEN</name>
<reference evidence="7 8" key="1">
    <citation type="journal article" date="2023" name="Sci. Data">
        <title>Genome assembly of the Korean intertidal mud-creeper Batillaria attramentaria.</title>
        <authorList>
            <person name="Patra A.K."/>
            <person name="Ho P.T."/>
            <person name="Jun S."/>
            <person name="Lee S.J."/>
            <person name="Kim Y."/>
            <person name="Won Y.J."/>
        </authorList>
    </citation>
    <scope>NUCLEOTIDE SEQUENCE [LARGE SCALE GENOMIC DNA]</scope>
    <source>
        <strain evidence="7">Wonlab-2016</strain>
    </source>
</reference>
<gene>
    <name evidence="7" type="ORF">BaRGS_00037994</name>
</gene>
<evidence type="ECO:0000313" key="7">
    <source>
        <dbReference type="EMBL" id="KAK7463996.1"/>
    </source>
</evidence>
<protein>
    <recommendedName>
        <fullName evidence="6">G-protein coupled receptors family 1 profile domain-containing protein</fullName>
    </recommendedName>
</protein>
<evidence type="ECO:0000256" key="5">
    <source>
        <dbReference type="SAM" id="Phobius"/>
    </source>
</evidence>
<feature type="transmembrane region" description="Helical" evidence="5">
    <location>
        <begin position="107"/>
        <end position="124"/>
    </location>
</feature>
<evidence type="ECO:0000256" key="3">
    <source>
        <dbReference type="ARBA" id="ARBA00022989"/>
    </source>
</evidence>
<dbReference type="PANTHER" id="PTHR46641">
    <property type="entry name" value="FMRFAMIDE RECEPTOR-RELATED"/>
    <property type="match status" value="1"/>
</dbReference>
<evidence type="ECO:0000256" key="1">
    <source>
        <dbReference type="ARBA" id="ARBA00004370"/>
    </source>
</evidence>
<dbReference type="Pfam" id="PF00001">
    <property type="entry name" value="7tm_1"/>
    <property type="match status" value="1"/>
</dbReference>
<accession>A0ABD0J725</accession>
<feature type="transmembrane region" description="Helical" evidence="5">
    <location>
        <begin position="268"/>
        <end position="286"/>
    </location>
</feature>
<comment type="subcellular location">
    <subcellularLocation>
        <location evidence="1">Membrane</location>
    </subcellularLocation>
</comment>
<keyword evidence="2 5" id="KW-0812">Transmembrane</keyword>
<sequence>MTSHFPAVSTDEISTEDPDLVVIYDLFVLTDEQAAFANDILTKIGYVIIAVSAPLTICNMAVFLHPRMRSATSKFVVGLNIAQLFYLVSAAGLYLLQGTLNAWANSLVYWAYYFYVGVYLAVVARRGSYVIMSLVSTERLYAILRPLHVQEFCLSKYPITSMLLAYLAASLLHLYLLVRTVVVGVEDGSSGRVVYKLKRTDFYYSNKDVNDGFNLLAKVVLVYVALFLQIVLNVLTAWALRRHNMSTKHVQTSANNEAKRQRERQMTITILVTTVCYVILSLPNAVHSMVHAVMDEYNPFSKYHNLFFVVGTAAYNLTLLSCGIDFVCFVALSSRYKLTLLRLLGLREKRARGDVNAENTQTELVMAESRLESAEKSN</sequence>
<dbReference type="InterPro" id="IPR052954">
    <property type="entry name" value="GPCR-Ligand_Int"/>
</dbReference>
<dbReference type="SUPFAM" id="SSF81321">
    <property type="entry name" value="Family A G protein-coupled receptor-like"/>
    <property type="match status" value="1"/>
</dbReference>
<comment type="caution">
    <text evidence="7">The sequence shown here is derived from an EMBL/GenBank/DDBJ whole genome shotgun (WGS) entry which is preliminary data.</text>
</comment>